<gene>
    <name evidence="2" type="ORF">IRI77_11215</name>
</gene>
<proteinExistence type="predicted"/>
<keyword evidence="1" id="KW-0812">Transmembrane</keyword>
<dbReference type="KEGG" id="pfer:IRI77_11215"/>
<dbReference type="RefSeq" id="WP_194452153.1">
    <property type="nucleotide sequence ID" value="NZ_CP063849.1"/>
</dbReference>
<keyword evidence="3" id="KW-1185">Reference proteome</keyword>
<reference evidence="2 3" key="1">
    <citation type="submission" date="2020-10" db="EMBL/GenBank/DDBJ databases">
        <title>Complete genome sequence of Paludibaculum fermentans P105T, a facultatively anaerobic acidobacterium capable of dissimilatory Fe(III) reduction.</title>
        <authorList>
            <person name="Dedysh S.N."/>
            <person name="Beletsky A.V."/>
            <person name="Kulichevskaya I.S."/>
            <person name="Mardanov A.V."/>
            <person name="Ravin N.V."/>
        </authorList>
    </citation>
    <scope>NUCLEOTIDE SEQUENCE [LARGE SCALE GENOMIC DNA]</scope>
    <source>
        <strain evidence="2 3">P105</strain>
    </source>
</reference>
<keyword evidence="1" id="KW-0472">Membrane</keyword>
<dbReference type="EMBL" id="CP063849">
    <property type="protein sequence ID" value="QOY90490.1"/>
    <property type="molecule type" value="Genomic_DNA"/>
</dbReference>
<name>A0A7S7SNU5_PALFE</name>
<protein>
    <submittedName>
        <fullName evidence="2">Uncharacterized protein</fullName>
    </submittedName>
</protein>
<evidence type="ECO:0000256" key="1">
    <source>
        <dbReference type="SAM" id="Phobius"/>
    </source>
</evidence>
<evidence type="ECO:0000313" key="3">
    <source>
        <dbReference type="Proteomes" id="UP000593892"/>
    </source>
</evidence>
<dbReference type="Proteomes" id="UP000593892">
    <property type="component" value="Chromosome"/>
</dbReference>
<organism evidence="2 3">
    <name type="scientific">Paludibaculum fermentans</name>
    <dbReference type="NCBI Taxonomy" id="1473598"/>
    <lineage>
        <taxon>Bacteria</taxon>
        <taxon>Pseudomonadati</taxon>
        <taxon>Acidobacteriota</taxon>
        <taxon>Terriglobia</taxon>
        <taxon>Bryobacterales</taxon>
        <taxon>Bryobacteraceae</taxon>
        <taxon>Paludibaculum</taxon>
    </lineage>
</organism>
<accession>A0A7S7SNU5</accession>
<sequence>MKRWQNWLQLGNVLILIVTAWLLVDGMPNILRWRAARVAAPVKRPEAFDWVDPAKGLGIINFYAYPGAIAEGETTSVCYGVMNAKAVRIDPPIAELSPSFNRCFEVSPERTTRYTLTTEDAKGRTLSKSFDLIVMPEPALAPSISYFRVRESKVDRGDTVHLLCFATRNATLVGVDPPAFPGSQILQGCFYAVPRKPVTYTLTASGTFGRKVKRQLTVAPSGPVEK</sequence>
<feature type="transmembrane region" description="Helical" evidence="1">
    <location>
        <begin position="6"/>
        <end position="24"/>
    </location>
</feature>
<keyword evidence="1" id="KW-1133">Transmembrane helix</keyword>
<evidence type="ECO:0000313" key="2">
    <source>
        <dbReference type="EMBL" id="QOY90490.1"/>
    </source>
</evidence>
<dbReference type="AlphaFoldDB" id="A0A7S7SNU5"/>